<keyword evidence="2" id="KW-0645">Protease</keyword>
<dbReference type="Proteomes" id="UP000236723">
    <property type="component" value="Unassembled WGS sequence"/>
</dbReference>
<evidence type="ECO:0000256" key="3">
    <source>
        <dbReference type="ARBA" id="ARBA00022801"/>
    </source>
</evidence>
<dbReference type="InterPro" id="IPR038765">
    <property type="entry name" value="Papain-like_cys_pep_sf"/>
</dbReference>
<dbReference type="InterPro" id="IPR000064">
    <property type="entry name" value="NLP_P60_dom"/>
</dbReference>
<reference evidence="7" key="1">
    <citation type="submission" date="2016-10" db="EMBL/GenBank/DDBJ databases">
        <authorList>
            <person name="Varghese N."/>
            <person name="Submissions S."/>
        </authorList>
    </citation>
    <scope>NUCLEOTIDE SEQUENCE [LARGE SCALE GENOMIC DNA]</scope>
    <source>
        <strain evidence="7">DSM 43163</strain>
    </source>
</reference>
<evidence type="ECO:0000313" key="7">
    <source>
        <dbReference type="Proteomes" id="UP000236723"/>
    </source>
</evidence>
<keyword evidence="4" id="KW-0788">Thiol protease</keyword>
<dbReference type="PROSITE" id="PS51935">
    <property type="entry name" value="NLPC_P60"/>
    <property type="match status" value="1"/>
</dbReference>
<dbReference type="Pfam" id="PF00877">
    <property type="entry name" value="NLPC_P60"/>
    <property type="match status" value="1"/>
</dbReference>
<organism evidence="6 7">
    <name type="scientific">Thermomonospora echinospora</name>
    <dbReference type="NCBI Taxonomy" id="1992"/>
    <lineage>
        <taxon>Bacteria</taxon>
        <taxon>Bacillati</taxon>
        <taxon>Actinomycetota</taxon>
        <taxon>Actinomycetes</taxon>
        <taxon>Streptosporangiales</taxon>
        <taxon>Thermomonosporaceae</taxon>
        <taxon>Thermomonospora</taxon>
    </lineage>
</organism>
<accession>A0A1H6A9F2</accession>
<sequence>MADERRRVQFDFIGRDQLSQVMRRMGEDAEKLDGQMAAMGAAAGALAGPIAAAGASFLGFAAVARPAIMGVVEAQEDLVGSWEDLSSTQRVSAAGLRDLRGEFQELAASYEPQALAIFNQVMDDATDLLPEFTKLADAGAIGVDSLVDRLGAFATGPEVASFVQFAAETGPEAMDQLGQAATTTGEIALQTVQDMAPLGLSMLQLANGTLSAVNAAASWNPALAQMAVTTLLLRGPLTAMVGGVGGMATRMREAAAPTQNLSRGQKALNLAAAAGPGLYIAAGAALGFLAVKTLTAKSETEKMADSLRSTYRAFGNNVEGFQTWAGVLRTQFTQAVGGADVALRKVNIGGREMEAWVDTSTGKVRILSSGQQDLADKIAFADGHVRKLNGAIAQVASTFGISQDAAKRLADAAGVDLAASLDKSGNLTQEAVLKLGAYRSAAQQANDPSWRLSQTMKILADNTSTAEQRTQALTSAYNAELGPAIAAINANLQLKDGYAQLSEQLSKAKARMNGSGEASRQLQQNLVQQIDTVWRLYQANVEQNGTTEQGTAAVRRQLPVLYALAGRNTELRKLVDALARSTGNVTGVTDISRRSFLRMAESMRIGRAAAERLWDELKQMKDRKVDILVHGKGNWSVGGAHPGAKFPGMAAGGAVPLVSGAEPGKDSVPALLMPDEHVWTTREVAAAGGHEAMFRLRKAALAGHLKGYAKGGPVNMTSARVSPQRAADIITEPIWEGMTGLVASIGREMGRQWKKYMMSGGGVVAAARSMIGYPYSWGGGGKGGPSYGIGRGARTFGFDCSGLTEYAWWKGRGISIGGTTYSQHPNSVAIGTPKPGALGFPHMGHVVIASNRPGYIIEAPYTGAHVRERAASSGYDWRWPKAAFYAGGPVKRLGELATTPMALRAEREMARLAQVIGNPSRRRAHGGPISAGLPYLVGEMGPEVVVPRVGGTVHPAASAAGGTTITIERLELRFADDRNLVEKGRQFAEALRAYKSKGGQLP</sequence>
<dbReference type="SUPFAM" id="SSF54001">
    <property type="entry name" value="Cysteine proteinases"/>
    <property type="match status" value="1"/>
</dbReference>
<comment type="similarity">
    <text evidence="1">Belongs to the peptidase C40 family.</text>
</comment>
<evidence type="ECO:0000256" key="1">
    <source>
        <dbReference type="ARBA" id="ARBA00007074"/>
    </source>
</evidence>
<dbReference type="EMBL" id="FNVO01000005">
    <property type="protein sequence ID" value="SEG44992.1"/>
    <property type="molecule type" value="Genomic_DNA"/>
</dbReference>
<dbReference type="PANTHER" id="PTHR47359">
    <property type="entry name" value="PEPTIDOGLYCAN DL-ENDOPEPTIDASE CWLO"/>
    <property type="match status" value="1"/>
</dbReference>
<dbReference type="OrthoDB" id="3463135at2"/>
<feature type="domain" description="NlpC/P60" evidence="5">
    <location>
        <begin position="757"/>
        <end position="886"/>
    </location>
</feature>
<dbReference type="RefSeq" id="WP_103938257.1">
    <property type="nucleotide sequence ID" value="NZ_FNVO01000005.1"/>
</dbReference>
<dbReference type="GO" id="GO:0006508">
    <property type="term" value="P:proteolysis"/>
    <property type="evidence" value="ECO:0007669"/>
    <property type="project" value="UniProtKB-KW"/>
</dbReference>
<dbReference type="Gene3D" id="3.90.1720.10">
    <property type="entry name" value="endopeptidase domain like (from Nostoc punctiforme)"/>
    <property type="match status" value="1"/>
</dbReference>
<name>A0A1H6A9F2_9ACTN</name>
<gene>
    <name evidence="6" type="ORF">SAMN04489712_105281</name>
</gene>
<protein>
    <submittedName>
        <fullName evidence="6">NlpC/P60 family protein</fullName>
    </submittedName>
</protein>
<dbReference type="GO" id="GO:0008234">
    <property type="term" value="F:cysteine-type peptidase activity"/>
    <property type="evidence" value="ECO:0007669"/>
    <property type="project" value="UniProtKB-KW"/>
</dbReference>
<keyword evidence="7" id="KW-1185">Reference proteome</keyword>
<dbReference type="PANTHER" id="PTHR47359:SF3">
    <property type="entry name" value="NLP_P60 DOMAIN-CONTAINING PROTEIN-RELATED"/>
    <property type="match status" value="1"/>
</dbReference>
<proteinExistence type="inferred from homology"/>
<evidence type="ECO:0000256" key="2">
    <source>
        <dbReference type="ARBA" id="ARBA00022670"/>
    </source>
</evidence>
<evidence type="ECO:0000256" key="4">
    <source>
        <dbReference type="ARBA" id="ARBA00022807"/>
    </source>
</evidence>
<dbReference type="InterPro" id="IPR051794">
    <property type="entry name" value="PG_Endopeptidase_C40"/>
</dbReference>
<evidence type="ECO:0000259" key="5">
    <source>
        <dbReference type="PROSITE" id="PS51935"/>
    </source>
</evidence>
<evidence type="ECO:0000313" key="6">
    <source>
        <dbReference type="EMBL" id="SEG44992.1"/>
    </source>
</evidence>
<dbReference type="AlphaFoldDB" id="A0A1H6A9F2"/>
<keyword evidence="3" id="KW-0378">Hydrolase</keyword>